<comment type="caution">
    <text evidence="1">The sequence shown here is derived from an EMBL/GenBank/DDBJ whole genome shotgun (WGS) entry which is preliminary data.</text>
</comment>
<accession>X0TDX9</accession>
<sequence>MDLIKPQDIDLLHGDESVVLRDDFKPLSYTEFQVWTKNILENPNISKSDKNFFIDNSWRYHYEIKPPSLEEFLSPRYIGAVA</sequence>
<protein>
    <submittedName>
        <fullName evidence="1">Uncharacterized protein</fullName>
    </submittedName>
</protein>
<feature type="non-terminal residue" evidence="1">
    <location>
        <position position="82"/>
    </location>
</feature>
<reference evidence="1" key="1">
    <citation type="journal article" date="2014" name="Front. Microbiol.">
        <title>High frequency of phylogenetically diverse reductive dehalogenase-homologous genes in deep subseafloor sedimentary metagenomes.</title>
        <authorList>
            <person name="Kawai M."/>
            <person name="Futagami T."/>
            <person name="Toyoda A."/>
            <person name="Takaki Y."/>
            <person name="Nishi S."/>
            <person name="Hori S."/>
            <person name="Arai W."/>
            <person name="Tsubouchi T."/>
            <person name="Morono Y."/>
            <person name="Uchiyama I."/>
            <person name="Ito T."/>
            <person name="Fujiyama A."/>
            <person name="Inagaki F."/>
            <person name="Takami H."/>
        </authorList>
    </citation>
    <scope>NUCLEOTIDE SEQUENCE</scope>
    <source>
        <strain evidence="1">Expedition CK06-06</strain>
    </source>
</reference>
<name>X0TDX9_9ZZZZ</name>
<organism evidence="1">
    <name type="scientific">marine sediment metagenome</name>
    <dbReference type="NCBI Taxonomy" id="412755"/>
    <lineage>
        <taxon>unclassified sequences</taxon>
        <taxon>metagenomes</taxon>
        <taxon>ecological metagenomes</taxon>
    </lineage>
</organism>
<gene>
    <name evidence="1" type="ORF">S01H1_28793</name>
</gene>
<dbReference type="AlphaFoldDB" id="X0TDX9"/>
<evidence type="ECO:0000313" key="1">
    <source>
        <dbReference type="EMBL" id="GAF86387.1"/>
    </source>
</evidence>
<dbReference type="EMBL" id="BARS01017618">
    <property type="protein sequence ID" value="GAF86387.1"/>
    <property type="molecule type" value="Genomic_DNA"/>
</dbReference>
<proteinExistence type="predicted"/>